<sequence>MGVKTECEILYLCDGKRCEKCSGNCKHTTDISHAKNKDDFIDRKCTCLGRAENGRLIFAEDEG</sequence>
<dbReference type="EMBL" id="QSSX01000012">
    <property type="protein sequence ID" value="RGM23580.1"/>
    <property type="molecule type" value="Genomic_DNA"/>
</dbReference>
<proteinExistence type="predicted"/>
<accession>A0A3E4V7S0</accession>
<evidence type="ECO:0000313" key="2">
    <source>
        <dbReference type="Proteomes" id="UP000260808"/>
    </source>
</evidence>
<reference evidence="1 2" key="1">
    <citation type="submission" date="2018-08" db="EMBL/GenBank/DDBJ databases">
        <title>A genome reference for cultivated species of the human gut microbiota.</title>
        <authorList>
            <person name="Zou Y."/>
            <person name="Xue W."/>
            <person name="Luo G."/>
        </authorList>
    </citation>
    <scope>NUCLEOTIDE SEQUENCE [LARGE SCALE GENOMIC DNA]</scope>
    <source>
        <strain evidence="1 2">TF01-20-2</strain>
    </source>
</reference>
<gene>
    <name evidence="1" type="ORF">DXC31_06770</name>
</gene>
<name>A0A3E4V7S0_MEDGN</name>
<evidence type="ECO:0000313" key="1">
    <source>
        <dbReference type="EMBL" id="RGM23580.1"/>
    </source>
</evidence>
<protein>
    <submittedName>
        <fullName evidence="1">Uncharacterized protein</fullName>
    </submittedName>
</protein>
<comment type="caution">
    <text evidence="1">The sequence shown here is derived from an EMBL/GenBank/DDBJ whole genome shotgun (WGS) entry which is preliminary data.</text>
</comment>
<dbReference type="AlphaFoldDB" id="A0A3E4V7S0"/>
<dbReference type="Proteomes" id="UP000260808">
    <property type="component" value="Unassembled WGS sequence"/>
</dbReference>
<organism evidence="1 2">
    <name type="scientific">Mediterraneibacter gnavus</name>
    <name type="common">Ruminococcus gnavus</name>
    <dbReference type="NCBI Taxonomy" id="33038"/>
    <lineage>
        <taxon>Bacteria</taxon>
        <taxon>Bacillati</taxon>
        <taxon>Bacillota</taxon>
        <taxon>Clostridia</taxon>
        <taxon>Lachnospirales</taxon>
        <taxon>Lachnospiraceae</taxon>
        <taxon>Mediterraneibacter</taxon>
    </lineage>
</organism>